<feature type="non-terminal residue" evidence="6">
    <location>
        <position position="1"/>
    </location>
</feature>
<feature type="transmembrane region" description="Helical" evidence="5">
    <location>
        <begin position="21"/>
        <end position="43"/>
    </location>
</feature>
<keyword evidence="3 5" id="KW-1133">Transmembrane helix</keyword>
<dbReference type="CDD" id="cd13965">
    <property type="entry name" value="PT_UbiA_3"/>
    <property type="match status" value="1"/>
</dbReference>
<evidence type="ECO:0000256" key="3">
    <source>
        <dbReference type="ARBA" id="ARBA00022989"/>
    </source>
</evidence>
<evidence type="ECO:0000256" key="4">
    <source>
        <dbReference type="ARBA" id="ARBA00023136"/>
    </source>
</evidence>
<protein>
    <recommendedName>
        <fullName evidence="8">UbiA prenyltransferase</fullName>
    </recommendedName>
</protein>
<accession>A0A317VQQ1</accession>
<dbReference type="AlphaFoldDB" id="A0A317VQQ1"/>
<sequence>IKTQAMALTSLLISEIVTTYLLLRSNLGAGVYLYLSAASIRLLPPPQPSPSLFPILRTFTKVLLVSLSHQYCWDIVNQVTSIDEDRINKPQRPIPAGRLTVNAAKWRWLISWTVSPVLIYTTLNSQALTIFLLSEVLIALCYVWPRFDHWSLRNVFPALWTFLTFRLLNSVICEMYPQLSTRINLDIILSLWILVTIHIQEFHDIDGDRKMQRRTLPVVLSDATSMKRLRRATATLIAAGGVGLFIWGWVKCRMGVGLLLTGVFHLLGALAVGVRCVYATSAEMDERTYKVYYILTMYWLVYFLSLVNMSVVTDGVVEGYY</sequence>
<feature type="transmembrane region" description="Helical" evidence="5">
    <location>
        <begin position="117"/>
        <end position="143"/>
    </location>
</feature>
<keyword evidence="4 5" id="KW-0472">Membrane</keyword>
<dbReference type="PANTHER" id="PTHR42723:SF1">
    <property type="entry name" value="CHLOROPHYLL SYNTHASE, CHLOROPLASTIC"/>
    <property type="match status" value="1"/>
</dbReference>
<keyword evidence="2 5" id="KW-0812">Transmembrane</keyword>
<proteinExistence type="predicted"/>
<feature type="transmembrane region" description="Helical" evidence="5">
    <location>
        <begin position="291"/>
        <end position="311"/>
    </location>
</feature>
<organism evidence="6 7">
    <name type="scientific">Aspergillus sclerotioniger CBS 115572</name>
    <dbReference type="NCBI Taxonomy" id="1450535"/>
    <lineage>
        <taxon>Eukaryota</taxon>
        <taxon>Fungi</taxon>
        <taxon>Dikarya</taxon>
        <taxon>Ascomycota</taxon>
        <taxon>Pezizomycotina</taxon>
        <taxon>Eurotiomycetes</taxon>
        <taxon>Eurotiomycetidae</taxon>
        <taxon>Eurotiales</taxon>
        <taxon>Aspergillaceae</taxon>
        <taxon>Aspergillus</taxon>
        <taxon>Aspergillus subgen. Circumdati</taxon>
    </lineage>
</organism>
<dbReference type="RefSeq" id="XP_025463865.1">
    <property type="nucleotide sequence ID" value="XM_025616495.1"/>
</dbReference>
<dbReference type="InterPro" id="IPR044878">
    <property type="entry name" value="UbiA_sf"/>
</dbReference>
<evidence type="ECO:0000313" key="7">
    <source>
        <dbReference type="Proteomes" id="UP000246702"/>
    </source>
</evidence>
<evidence type="ECO:0008006" key="8">
    <source>
        <dbReference type="Google" id="ProtNLM"/>
    </source>
</evidence>
<name>A0A317VQQ1_9EURO</name>
<gene>
    <name evidence="6" type="ORF">BO94DRAFT_605564</name>
</gene>
<dbReference type="STRING" id="1450535.A0A317VQQ1"/>
<evidence type="ECO:0000256" key="5">
    <source>
        <dbReference type="SAM" id="Phobius"/>
    </source>
</evidence>
<dbReference type="InterPro" id="IPR050475">
    <property type="entry name" value="Prenyltransferase_related"/>
</dbReference>
<dbReference type="GO" id="GO:0016765">
    <property type="term" value="F:transferase activity, transferring alkyl or aryl (other than methyl) groups"/>
    <property type="evidence" value="ECO:0007669"/>
    <property type="project" value="InterPro"/>
</dbReference>
<evidence type="ECO:0000256" key="1">
    <source>
        <dbReference type="ARBA" id="ARBA00004141"/>
    </source>
</evidence>
<dbReference type="PANTHER" id="PTHR42723">
    <property type="entry name" value="CHLOROPHYLL SYNTHASE"/>
    <property type="match status" value="1"/>
</dbReference>
<feature type="transmembrane region" description="Helical" evidence="5">
    <location>
        <begin position="256"/>
        <end position="279"/>
    </location>
</feature>
<dbReference type="Pfam" id="PF01040">
    <property type="entry name" value="UbiA"/>
    <property type="match status" value="1"/>
</dbReference>
<evidence type="ECO:0000256" key="2">
    <source>
        <dbReference type="ARBA" id="ARBA00022692"/>
    </source>
</evidence>
<dbReference type="OrthoDB" id="434972at2759"/>
<dbReference type="Proteomes" id="UP000246702">
    <property type="component" value="Unassembled WGS sequence"/>
</dbReference>
<dbReference type="GeneID" id="37118638"/>
<comment type="subcellular location">
    <subcellularLocation>
        <location evidence="1">Membrane</location>
        <topology evidence="1">Multi-pass membrane protein</topology>
    </subcellularLocation>
</comment>
<comment type="caution">
    <text evidence="6">The sequence shown here is derived from an EMBL/GenBank/DDBJ whole genome shotgun (WGS) entry which is preliminary data.</text>
</comment>
<dbReference type="InterPro" id="IPR000537">
    <property type="entry name" value="UbiA_prenyltransferase"/>
</dbReference>
<dbReference type="EMBL" id="MSFK01000029">
    <property type="protein sequence ID" value="PWY75238.1"/>
    <property type="molecule type" value="Genomic_DNA"/>
</dbReference>
<dbReference type="Gene3D" id="1.10.357.140">
    <property type="entry name" value="UbiA prenyltransferase"/>
    <property type="match status" value="1"/>
</dbReference>
<evidence type="ECO:0000313" key="6">
    <source>
        <dbReference type="EMBL" id="PWY75238.1"/>
    </source>
</evidence>
<reference evidence="6 7" key="1">
    <citation type="submission" date="2016-12" db="EMBL/GenBank/DDBJ databases">
        <title>The genomes of Aspergillus section Nigri reveals drivers in fungal speciation.</title>
        <authorList>
            <consortium name="DOE Joint Genome Institute"/>
            <person name="Vesth T.C."/>
            <person name="Nybo J."/>
            <person name="Theobald S."/>
            <person name="Brandl J."/>
            <person name="Frisvad J.C."/>
            <person name="Nielsen K.F."/>
            <person name="Lyhne E.K."/>
            <person name="Kogle M.E."/>
            <person name="Kuo A."/>
            <person name="Riley R."/>
            <person name="Clum A."/>
            <person name="Nolan M."/>
            <person name="Lipzen A."/>
            <person name="Salamov A."/>
            <person name="Henrissat B."/>
            <person name="Wiebenga A."/>
            <person name="De Vries R.P."/>
            <person name="Grigoriev I.V."/>
            <person name="Mortensen U.H."/>
            <person name="Andersen M.R."/>
            <person name="Baker S.E."/>
        </authorList>
    </citation>
    <scope>NUCLEOTIDE SEQUENCE [LARGE SCALE GENOMIC DNA]</scope>
    <source>
        <strain evidence="6 7">CBS 115572</strain>
    </source>
</reference>
<feature type="transmembrane region" description="Helical" evidence="5">
    <location>
        <begin position="232"/>
        <end position="250"/>
    </location>
</feature>
<dbReference type="GO" id="GO:0016020">
    <property type="term" value="C:membrane"/>
    <property type="evidence" value="ECO:0007669"/>
    <property type="project" value="UniProtKB-SubCell"/>
</dbReference>
<keyword evidence="7" id="KW-1185">Reference proteome</keyword>